<keyword evidence="5" id="KW-0418">Kinase</keyword>
<dbReference type="RefSeq" id="WP_394829512.1">
    <property type="nucleotide sequence ID" value="NZ_CP089984.1"/>
</dbReference>
<evidence type="ECO:0000256" key="2">
    <source>
        <dbReference type="ARBA" id="ARBA00012958"/>
    </source>
</evidence>
<dbReference type="Gene3D" id="3.30.70.890">
    <property type="entry name" value="GHMP kinase, C-terminal domain"/>
    <property type="match status" value="1"/>
</dbReference>
<dbReference type="SUPFAM" id="SSF54211">
    <property type="entry name" value="Ribosomal protein S5 domain 2-like"/>
    <property type="match status" value="1"/>
</dbReference>
<reference evidence="8 9" key="1">
    <citation type="submission" date="2021-12" db="EMBL/GenBank/DDBJ databases">
        <title>Discovery of the Pendulisporaceae a myxobacterial family with distinct sporulation behavior and unique specialized metabolism.</title>
        <authorList>
            <person name="Garcia R."/>
            <person name="Popoff A."/>
            <person name="Bader C.D."/>
            <person name="Loehr J."/>
            <person name="Walesch S."/>
            <person name="Walt C."/>
            <person name="Boldt J."/>
            <person name="Bunk B."/>
            <person name="Haeckl F.J.F.P.J."/>
            <person name="Gunesch A.P."/>
            <person name="Birkelbach J."/>
            <person name="Nuebel U."/>
            <person name="Pietschmann T."/>
            <person name="Bach T."/>
            <person name="Mueller R."/>
        </authorList>
    </citation>
    <scope>NUCLEOTIDE SEQUENCE [LARGE SCALE GENOMIC DNA]</scope>
    <source>
        <strain evidence="8 9">MSr11954</strain>
    </source>
</reference>
<keyword evidence="6" id="KW-0067">ATP-binding</keyword>
<evidence type="ECO:0000256" key="6">
    <source>
        <dbReference type="ARBA" id="ARBA00022840"/>
    </source>
</evidence>
<dbReference type="Proteomes" id="UP001370348">
    <property type="component" value="Chromosome"/>
</dbReference>
<protein>
    <recommendedName>
        <fullName evidence="2">phosphomevalonate kinase</fullName>
        <ecNumber evidence="2">2.7.4.2</ecNumber>
    </recommendedName>
</protein>
<dbReference type="PANTHER" id="PTHR31814:SF2">
    <property type="entry name" value="PHOSPHOMEVALONATE KINASE"/>
    <property type="match status" value="1"/>
</dbReference>
<proteinExistence type="predicted"/>
<sequence>MKVRAPGKVLLTGAYAVLEGAPALVVAVDRYAHADTSRPAEDPTAEVAHALGDQAPYCDRSDLYQDGTKVGLGSSAAVLVASLGATLAARGADLESSEVRGSIFSRARDAHMQVQGGGSGFDVAASTYGGVLRYSLLSGVPCVLSAELPDGLHMAVYFSGTSARTSDLVAQVNAFREHDREAHARCLIALASASEFAVRQCQAGTAREFIASVRTFGEALEELGEAADSPIVPLAFKRLTVAAAEERATFLPSGAGGGDIGVFLGEAPPSENFIQRALQLGMRPLTLAIDRKGVCATPA</sequence>
<dbReference type="InterPro" id="IPR020568">
    <property type="entry name" value="Ribosomal_Su5_D2-typ_SF"/>
</dbReference>
<dbReference type="InterPro" id="IPR036554">
    <property type="entry name" value="GHMP_kinase_C_sf"/>
</dbReference>
<keyword evidence="9" id="KW-1185">Reference proteome</keyword>
<evidence type="ECO:0000313" key="8">
    <source>
        <dbReference type="EMBL" id="WXB19913.1"/>
    </source>
</evidence>
<name>A0ABZ2MBM2_9BACT</name>
<gene>
    <name evidence="8" type="ORF">LZC94_22155</name>
</gene>
<feature type="domain" description="GHMP kinase N-terminal" evidence="7">
    <location>
        <begin position="69"/>
        <end position="130"/>
    </location>
</feature>
<dbReference type="SUPFAM" id="SSF55060">
    <property type="entry name" value="GHMP Kinase, C-terminal domain"/>
    <property type="match status" value="1"/>
</dbReference>
<dbReference type="InterPro" id="IPR006204">
    <property type="entry name" value="GHMP_kinase_N_dom"/>
</dbReference>
<evidence type="ECO:0000313" key="9">
    <source>
        <dbReference type="Proteomes" id="UP001370348"/>
    </source>
</evidence>
<evidence type="ECO:0000256" key="4">
    <source>
        <dbReference type="ARBA" id="ARBA00022741"/>
    </source>
</evidence>
<evidence type="ECO:0000259" key="7">
    <source>
        <dbReference type="Pfam" id="PF00288"/>
    </source>
</evidence>
<dbReference type="Pfam" id="PF00288">
    <property type="entry name" value="GHMP_kinases_N"/>
    <property type="match status" value="1"/>
</dbReference>
<dbReference type="InterPro" id="IPR014721">
    <property type="entry name" value="Ribsml_uS5_D2-typ_fold_subgr"/>
</dbReference>
<dbReference type="EC" id="2.7.4.2" evidence="2"/>
<dbReference type="EMBL" id="CP089984">
    <property type="protein sequence ID" value="WXB19913.1"/>
    <property type="molecule type" value="Genomic_DNA"/>
</dbReference>
<keyword evidence="4" id="KW-0547">Nucleotide-binding</keyword>
<dbReference type="PANTHER" id="PTHR31814">
    <property type="match status" value="1"/>
</dbReference>
<dbReference type="Gene3D" id="3.30.230.10">
    <property type="match status" value="2"/>
</dbReference>
<organism evidence="8 9">
    <name type="scientific">Pendulispora albinea</name>
    <dbReference type="NCBI Taxonomy" id="2741071"/>
    <lineage>
        <taxon>Bacteria</taxon>
        <taxon>Pseudomonadati</taxon>
        <taxon>Myxococcota</taxon>
        <taxon>Myxococcia</taxon>
        <taxon>Myxococcales</taxon>
        <taxon>Sorangiineae</taxon>
        <taxon>Pendulisporaceae</taxon>
        <taxon>Pendulispora</taxon>
    </lineage>
</organism>
<evidence type="ECO:0000256" key="1">
    <source>
        <dbReference type="ARBA" id="ARBA00005017"/>
    </source>
</evidence>
<dbReference type="InterPro" id="IPR035102">
    <property type="entry name" value="Phosphomevalonate_kinase"/>
</dbReference>
<accession>A0ABZ2MBM2</accession>
<keyword evidence="3" id="KW-0808">Transferase</keyword>
<evidence type="ECO:0000256" key="3">
    <source>
        <dbReference type="ARBA" id="ARBA00022679"/>
    </source>
</evidence>
<evidence type="ECO:0000256" key="5">
    <source>
        <dbReference type="ARBA" id="ARBA00022777"/>
    </source>
</evidence>
<comment type="pathway">
    <text evidence="1">Isoprenoid biosynthesis; isopentenyl diphosphate biosynthesis via mevalonate pathway; isopentenyl diphosphate from (R)-mevalonate: step 2/3.</text>
</comment>